<name>A0A0V0R0D2_PSEPJ</name>
<dbReference type="Proteomes" id="UP000054937">
    <property type="component" value="Unassembled WGS sequence"/>
</dbReference>
<dbReference type="InParanoid" id="A0A0V0R0D2"/>
<accession>A0A0V0R0D2</accession>
<dbReference type="EMBL" id="LDAU01000076">
    <property type="protein sequence ID" value="KRX08007.1"/>
    <property type="molecule type" value="Genomic_DNA"/>
</dbReference>
<proteinExistence type="predicted"/>
<evidence type="ECO:0000313" key="1">
    <source>
        <dbReference type="EMBL" id="KRX08007.1"/>
    </source>
</evidence>
<reference evidence="1 2" key="1">
    <citation type="journal article" date="2015" name="Sci. Rep.">
        <title>Genome of the facultative scuticociliatosis pathogen Pseudocohnilembus persalinus provides insight into its virulence through horizontal gene transfer.</title>
        <authorList>
            <person name="Xiong J."/>
            <person name="Wang G."/>
            <person name="Cheng J."/>
            <person name="Tian M."/>
            <person name="Pan X."/>
            <person name="Warren A."/>
            <person name="Jiang C."/>
            <person name="Yuan D."/>
            <person name="Miao W."/>
        </authorList>
    </citation>
    <scope>NUCLEOTIDE SEQUENCE [LARGE SCALE GENOMIC DNA]</scope>
    <source>
        <strain evidence="1">36N120E</strain>
    </source>
</reference>
<organism evidence="1 2">
    <name type="scientific">Pseudocohnilembus persalinus</name>
    <name type="common">Ciliate</name>
    <dbReference type="NCBI Taxonomy" id="266149"/>
    <lineage>
        <taxon>Eukaryota</taxon>
        <taxon>Sar</taxon>
        <taxon>Alveolata</taxon>
        <taxon>Ciliophora</taxon>
        <taxon>Intramacronucleata</taxon>
        <taxon>Oligohymenophorea</taxon>
        <taxon>Scuticociliatia</taxon>
        <taxon>Philasterida</taxon>
        <taxon>Pseudocohnilembidae</taxon>
        <taxon>Pseudocohnilembus</taxon>
    </lineage>
</organism>
<comment type="caution">
    <text evidence="1">The sequence shown here is derived from an EMBL/GenBank/DDBJ whole genome shotgun (WGS) entry which is preliminary data.</text>
</comment>
<gene>
    <name evidence="1" type="ORF">PPERSA_06185</name>
</gene>
<protein>
    <submittedName>
        <fullName evidence="1">Uncharacterized protein</fullName>
    </submittedName>
</protein>
<sequence length="379" mass="44314">MGNLIQLEQFQRQYLHPTDFLNLQIINGQQCQHLDQIKEYEKYFPTQNFSYILKKLSLIYNSSTDNRKNGLIQQNSIKKSDSNFISAVEKNKQNQNISKDNQYILNPTPIQKENDTVDINKKNVRASENNDKTQIQFDNLQKVLIKSQQQNISENQSQNCNGMQNNNKNQIEIQKVNLEELKIKGDDKKYNLLNKSDQNSSNLSQLNLSISQQKQKQKSLNDLDVSNSTFKSKRGQIMLKSKQLKYQQMQVDSQKTADNIQFGLKLNNQNQEAMIKQQTQKDYLYCQSDHLKNKTFNKNESTKIQEQEQLSFSSQKQRKKYKRSLNLQQVQNNDSQMKCSNYKLNVIQHPIQEKSVMEFSKKSSSLNSIFIENNKNVAN</sequence>
<dbReference type="AlphaFoldDB" id="A0A0V0R0D2"/>
<keyword evidence="2" id="KW-1185">Reference proteome</keyword>
<evidence type="ECO:0000313" key="2">
    <source>
        <dbReference type="Proteomes" id="UP000054937"/>
    </source>
</evidence>